<keyword evidence="2" id="KW-0808">Transferase</keyword>
<dbReference type="Pfam" id="PF04072">
    <property type="entry name" value="LCM"/>
    <property type="match status" value="1"/>
</dbReference>
<dbReference type="InterPro" id="IPR029063">
    <property type="entry name" value="SAM-dependent_MTases_sf"/>
</dbReference>
<dbReference type="Gene3D" id="3.40.50.150">
    <property type="entry name" value="Vaccinia Virus protein VP39"/>
    <property type="match status" value="1"/>
</dbReference>
<evidence type="ECO:0000256" key="1">
    <source>
        <dbReference type="ARBA" id="ARBA00022603"/>
    </source>
</evidence>
<dbReference type="PIRSF" id="PIRSF028177">
    <property type="entry name" value="Polyketide_synth_Omtfrase_TcmP"/>
    <property type="match status" value="1"/>
</dbReference>
<dbReference type="InterPro" id="IPR007213">
    <property type="entry name" value="Ppm1/Ppm2/Tcmp"/>
</dbReference>
<organism evidence="3 4">
    <name type="scientific">Fusarium avenaceum</name>
    <dbReference type="NCBI Taxonomy" id="40199"/>
    <lineage>
        <taxon>Eukaryota</taxon>
        <taxon>Fungi</taxon>
        <taxon>Dikarya</taxon>
        <taxon>Ascomycota</taxon>
        <taxon>Pezizomycotina</taxon>
        <taxon>Sordariomycetes</taxon>
        <taxon>Hypocreomycetidae</taxon>
        <taxon>Hypocreales</taxon>
        <taxon>Nectriaceae</taxon>
        <taxon>Fusarium</taxon>
        <taxon>Fusarium tricinctum species complex</taxon>
    </lineage>
</organism>
<dbReference type="EMBL" id="JAGPUO010000010">
    <property type="protein sequence ID" value="KAG5659892.1"/>
    <property type="molecule type" value="Genomic_DNA"/>
</dbReference>
<reference evidence="3" key="1">
    <citation type="submission" date="2021-04" db="EMBL/GenBank/DDBJ databases">
        <title>Draft genome of Fusarium avenaceum strain F156N33, isolated from an atmospheric sample in Virginia.</title>
        <authorList>
            <person name="Yang S."/>
            <person name="Vinatzer B.A."/>
            <person name="Coleman J."/>
        </authorList>
    </citation>
    <scope>NUCLEOTIDE SEQUENCE</scope>
    <source>
        <strain evidence="3">F156N33</strain>
    </source>
</reference>
<comment type="caution">
    <text evidence="3">The sequence shown here is derived from an EMBL/GenBank/DDBJ whole genome shotgun (WGS) entry which is preliminary data.</text>
</comment>
<gene>
    <name evidence="3" type="ORF">KAF25_003414</name>
</gene>
<proteinExistence type="predicted"/>
<keyword evidence="4" id="KW-1185">Reference proteome</keyword>
<evidence type="ECO:0008006" key="5">
    <source>
        <dbReference type="Google" id="ProtNLM"/>
    </source>
</evidence>
<dbReference type="Proteomes" id="UP000782241">
    <property type="component" value="Unassembled WGS sequence"/>
</dbReference>
<evidence type="ECO:0000313" key="3">
    <source>
        <dbReference type="EMBL" id="KAG5659892.1"/>
    </source>
</evidence>
<accession>A0A9P7H7V7</accession>
<dbReference type="GO" id="GO:0008168">
    <property type="term" value="F:methyltransferase activity"/>
    <property type="evidence" value="ECO:0007669"/>
    <property type="project" value="UniProtKB-KW"/>
</dbReference>
<dbReference type="GO" id="GO:0032259">
    <property type="term" value="P:methylation"/>
    <property type="evidence" value="ECO:0007669"/>
    <property type="project" value="UniProtKB-KW"/>
</dbReference>
<dbReference type="SUPFAM" id="SSF53335">
    <property type="entry name" value="S-adenosyl-L-methionine-dependent methyltransferases"/>
    <property type="match status" value="1"/>
</dbReference>
<name>A0A9P7H7V7_9HYPO</name>
<protein>
    <recommendedName>
        <fullName evidence="5">O-methyltransferase</fullName>
    </recommendedName>
</protein>
<dbReference type="PANTHER" id="PTHR43619">
    <property type="entry name" value="S-ADENOSYL-L-METHIONINE-DEPENDENT METHYLTRANSFERASE YKTD-RELATED"/>
    <property type="match status" value="1"/>
</dbReference>
<dbReference type="AlphaFoldDB" id="A0A9P7H7V7"/>
<sequence length="304" mass="34824">MEMSSTVSSSTLDKGQVTLTGAQETLLITLFARAKDAESPNPVLNDQHSVQVVRRIRDQGYNFSRTTLDRSDSGFFTSLVATRARVLDICCERFLERNPGPATIIHLACGMDARSLRLKWQGEGRLWIDADRQDVVKLRRQIMDDPAPERGEYILTDPNIHDDTWLRDYNVPTDRPVLILFEGLTPYLTREEVVGLLMRIVKHFHGSGVNGEIRFDAPGSISYFLINYVFNKPLRSMGTQFTWYMDDPRELETHVPGLKYKERMFVLHDYARLGNYGWLASFILRVADWFNVGGRIGSGYGYEF</sequence>
<dbReference type="PANTHER" id="PTHR43619:SF2">
    <property type="entry name" value="S-ADENOSYL-L-METHIONINE-DEPENDENT METHYLTRANSFERASES SUPERFAMILY PROTEIN"/>
    <property type="match status" value="1"/>
</dbReference>
<keyword evidence="1" id="KW-0489">Methyltransferase</keyword>
<evidence type="ECO:0000256" key="2">
    <source>
        <dbReference type="ARBA" id="ARBA00022679"/>
    </source>
</evidence>
<dbReference type="InterPro" id="IPR016874">
    <property type="entry name" value="TcmP-like"/>
</dbReference>
<evidence type="ECO:0000313" key="4">
    <source>
        <dbReference type="Proteomes" id="UP000782241"/>
    </source>
</evidence>